<feature type="transmembrane region" description="Helical" evidence="4">
    <location>
        <begin position="200"/>
        <end position="220"/>
    </location>
</feature>
<keyword evidence="3" id="KW-0560">Oxidoreductase</keyword>
<dbReference type="VEuPathDB" id="MicrosporidiaDB:TUBRATIS_24320"/>
<dbReference type="STRING" id="291195.A0A437AIZ6"/>
<proteinExistence type="inferred from homology"/>
<keyword evidence="6" id="KW-1185">Reference proteome</keyword>
<sequence>MADYWLNKKVGITGGASGLGLRISIILESKGAKITIIDRVDDPKFSFDYNYLQFDLSKGIPDLKDYNFDVFISNAAIFSGYKPFSKFSDEEITNNILVNVLAPTLLLKNIKCTKHVLINSVCSLSGLINISLYCASKSFLKTLNESLRREGMNTLIYYPFKINTNMFKDLNDRFVLKVEDVANDIIKSIEKNKKEVFNPFYYRFVFLFGFFPNCFTDLIYKWIDKFFKR</sequence>
<dbReference type="Gene3D" id="3.40.50.720">
    <property type="entry name" value="NAD(P)-binding Rossmann-like Domain"/>
    <property type="match status" value="1"/>
</dbReference>
<dbReference type="Proteomes" id="UP000282876">
    <property type="component" value="Unassembled WGS sequence"/>
</dbReference>
<keyword evidence="4" id="KW-1133">Transmembrane helix</keyword>
<gene>
    <name evidence="5" type="ORF">TUBRATIS_24320</name>
</gene>
<evidence type="ECO:0000256" key="4">
    <source>
        <dbReference type="SAM" id="Phobius"/>
    </source>
</evidence>
<reference evidence="5 6" key="1">
    <citation type="submission" date="2018-10" db="EMBL/GenBank/DDBJ databases">
        <title>Draft genome sequence of the microsporidian Tubulinosema ratisbonensis.</title>
        <authorList>
            <person name="Polonais V."/>
            <person name="Peyretaillade E."/>
            <person name="Niehus S."/>
            <person name="Wawrzyniak I."/>
            <person name="Franchet A."/>
            <person name="Gaspin C."/>
            <person name="Reichstadt M."/>
            <person name="Belser C."/>
            <person name="Labadie K."/>
            <person name="Delbac F."/>
            <person name="Ferrandon D."/>
        </authorList>
    </citation>
    <scope>NUCLEOTIDE SEQUENCE [LARGE SCALE GENOMIC DNA]</scope>
    <source>
        <strain evidence="5 6">Franzen</strain>
    </source>
</reference>
<keyword evidence="4" id="KW-0472">Membrane</keyword>
<organism evidence="5 6">
    <name type="scientific">Tubulinosema ratisbonensis</name>
    <dbReference type="NCBI Taxonomy" id="291195"/>
    <lineage>
        <taxon>Eukaryota</taxon>
        <taxon>Fungi</taxon>
        <taxon>Fungi incertae sedis</taxon>
        <taxon>Microsporidia</taxon>
        <taxon>Tubulinosematoidea</taxon>
        <taxon>Tubulinosematidae</taxon>
        <taxon>Tubulinosema</taxon>
    </lineage>
</organism>
<name>A0A437AIZ6_9MICR</name>
<accession>A0A437AIZ6</accession>
<keyword evidence="2" id="KW-0521">NADP</keyword>
<evidence type="ECO:0000256" key="1">
    <source>
        <dbReference type="ARBA" id="ARBA00006484"/>
    </source>
</evidence>
<dbReference type="AlphaFoldDB" id="A0A437AIZ6"/>
<dbReference type="InterPro" id="IPR020904">
    <property type="entry name" value="Sc_DH/Rdtase_CS"/>
</dbReference>
<dbReference type="InterPro" id="IPR002347">
    <property type="entry name" value="SDR_fam"/>
</dbReference>
<dbReference type="Pfam" id="PF00106">
    <property type="entry name" value="adh_short"/>
    <property type="match status" value="1"/>
</dbReference>
<comment type="caution">
    <text evidence="5">The sequence shown here is derived from an EMBL/GenBank/DDBJ whole genome shotgun (WGS) entry which is preliminary data.</text>
</comment>
<evidence type="ECO:0000256" key="3">
    <source>
        <dbReference type="ARBA" id="ARBA00023002"/>
    </source>
</evidence>
<evidence type="ECO:0000256" key="2">
    <source>
        <dbReference type="ARBA" id="ARBA00022857"/>
    </source>
</evidence>
<protein>
    <submittedName>
        <fullName evidence="5">Short chain dehydrogenase</fullName>
    </submittedName>
</protein>
<dbReference type="GO" id="GO:0016616">
    <property type="term" value="F:oxidoreductase activity, acting on the CH-OH group of donors, NAD or NADP as acceptor"/>
    <property type="evidence" value="ECO:0007669"/>
    <property type="project" value="TreeGrafter"/>
</dbReference>
<dbReference type="InterPro" id="IPR036291">
    <property type="entry name" value="NAD(P)-bd_dom_sf"/>
</dbReference>
<dbReference type="PANTHER" id="PTHR24322">
    <property type="entry name" value="PKSB"/>
    <property type="match status" value="1"/>
</dbReference>
<dbReference type="PANTHER" id="PTHR24322:SF736">
    <property type="entry name" value="RETINOL DEHYDROGENASE 10"/>
    <property type="match status" value="1"/>
</dbReference>
<comment type="similarity">
    <text evidence="1">Belongs to the short-chain dehydrogenases/reductases (SDR) family.</text>
</comment>
<keyword evidence="4" id="KW-0812">Transmembrane</keyword>
<evidence type="ECO:0000313" key="6">
    <source>
        <dbReference type="Proteomes" id="UP000282876"/>
    </source>
</evidence>
<dbReference type="PRINTS" id="PR00081">
    <property type="entry name" value="GDHRDH"/>
</dbReference>
<dbReference type="OrthoDB" id="191139at2759"/>
<dbReference type="SUPFAM" id="SSF51735">
    <property type="entry name" value="NAD(P)-binding Rossmann-fold domains"/>
    <property type="match status" value="1"/>
</dbReference>
<dbReference type="PROSITE" id="PS00061">
    <property type="entry name" value="ADH_SHORT"/>
    <property type="match status" value="1"/>
</dbReference>
<dbReference type="EMBL" id="RCSS01000637">
    <property type="protein sequence ID" value="RVD91124.1"/>
    <property type="molecule type" value="Genomic_DNA"/>
</dbReference>
<evidence type="ECO:0000313" key="5">
    <source>
        <dbReference type="EMBL" id="RVD91124.1"/>
    </source>
</evidence>